<dbReference type="EMBL" id="DYWV01000173">
    <property type="protein sequence ID" value="HJF40289.1"/>
    <property type="molecule type" value="Genomic_DNA"/>
</dbReference>
<name>A0A921GD19_9FIRM</name>
<comment type="caution">
    <text evidence="1">The sequence shown here is derived from an EMBL/GenBank/DDBJ whole genome shotgun (WGS) entry which is preliminary data.</text>
</comment>
<evidence type="ECO:0000313" key="1">
    <source>
        <dbReference type="EMBL" id="HJF40289.1"/>
    </source>
</evidence>
<organism evidence="1 2">
    <name type="scientific">Thomasclavelia spiroformis</name>
    <dbReference type="NCBI Taxonomy" id="29348"/>
    <lineage>
        <taxon>Bacteria</taxon>
        <taxon>Bacillati</taxon>
        <taxon>Bacillota</taxon>
        <taxon>Erysipelotrichia</taxon>
        <taxon>Erysipelotrichales</taxon>
        <taxon>Coprobacillaceae</taxon>
        <taxon>Thomasclavelia</taxon>
    </lineage>
</organism>
<accession>A0A921GD19</accession>
<sequence length="168" mass="19918">MKAKELIKKANRVWKEEGVGMLVRKTRLYLKSVASGQKHYSDSEIAWKSYRDVLFINGCYLEHPSRYRVAHQREQLEAGNLTTAQIFYKELSLELVKNFRIFIFFRCPYTEEIGEFIVKARQYKKIVLFDIDDLMIDTQYTNLIPYVQQMKTEERKLYEDGVIATGKL</sequence>
<reference evidence="1" key="1">
    <citation type="journal article" date="2021" name="PeerJ">
        <title>Extensive microbial diversity within the chicken gut microbiome revealed by metagenomics and culture.</title>
        <authorList>
            <person name="Gilroy R."/>
            <person name="Ravi A."/>
            <person name="Getino M."/>
            <person name="Pursley I."/>
            <person name="Horton D.L."/>
            <person name="Alikhan N.F."/>
            <person name="Baker D."/>
            <person name="Gharbi K."/>
            <person name="Hall N."/>
            <person name="Watson M."/>
            <person name="Adriaenssens E.M."/>
            <person name="Foster-Nyarko E."/>
            <person name="Jarju S."/>
            <person name="Secka A."/>
            <person name="Antonio M."/>
            <person name="Oren A."/>
            <person name="Chaudhuri R.R."/>
            <person name="La Ragione R."/>
            <person name="Hildebrand F."/>
            <person name="Pallen M.J."/>
        </authorList>
    </citation>
    <scope>NUCLEOTIDE SEQUENCE</scope>
    <source>
        <strain evidence="1">CHK193-16274</strain>
    </source>
</reference>
<dbReference type="AlphaFoldDB" id="A0A921GD19"/>
<gene>
    <name evidence="1" type="ORF">K8V91_05125</name>
</gene>
<evidence type="ECO:0000313" key="2">
    <source>
        <dbReference type="Proteomes" id="UP000749320"/>
    </source>
</evidence>
<protein>
    <submittedName>
        <fullName evidence="1">Uncharacterized protein</fullName>
    </submittedName>
</protein>
<dbReference type="Proteomes" id="UP000749320">
    <property type="component" value="Unassembled WGS sequence"/>
</dbReference>
<proteinExistence type="predicted"/>
<reference evidence="1" key="2">
    <citation type="submission" date="2021-09" db="EMBL/GenBank/DDBJ databases">
        <authorList>
            <person name="Gilroy R."/>
        </authorList>
    </citation>
    <scope>NUCLEOTIDE SEQUENCE</scope>
    <source>
        <strain evidence="1">CHK193-16274</strain>
    </source>
</reference>
<feature type="non-terminal residue" evidence="1">
    <location>
        <position position="168"/>
    </location>
</feature>